<evidence type="ECO:0000313" key="2">
    <source>
        <dbReference type="Proteomes" id="UP000250069"/>
    </source>
</evidence>
<geneLocation type="plasmid" evidence="2">
    <name>pdsyz</name>
</geneLocation>
<dbReference type="EMBL" id="CP030151">
    <property type="protein sequence ID" value="AWX74661.1"/>
    <property type="molecule type" value="Genomic_DNA"/>
</dbReference>
<protein>
    <submittedName>
        <fullName evidence="1">Uncharacterized protein</fullName>
    </submittedName>
</protein>
<dbReference type="AlphaFoldDB" id="A0ABC8DG32"/>
<dbReference type="RefSeq" id="WP_105322181.1">
    <property type="nucleotide sequence ID" value="NZ_CP026611.1"/>
</dbReference>
<name>A0ABC8DG32_BACVE</name>
<accession>A0ABC8DG32</accession>
<reference evidence="1 2" key="1">
    <citation type="submission" date="2018-06" db="EMBL/GenBank/DDBJ databases">
        <title>Complete Genome Sequence of Bacillus velezensis DSYZ, a Plant Growth-Promoting Rhizobacterium with Antifungal Activity.</title>
        <authorList>
            <person name="Du B."/>
            <person name="Ding Y."/>
            <person name="Liu K."/>
            <person name="Yao L."/>
            <person name="Wang C."/>
            <person name="Li H."/>
            <person name="Liu H."/>
        </authorList>
    </citation>
    <scope>NUCLEOTIDE SEQUENCE [LARGE SCALE GENOMIC DNA]</scope>
    <source>
        <strain evidence="1 2">DSYZ</strain>
        <plasmid evidence="2">pdsyz</plasmid>
    </source>
</reference>
<evidence type="ECO:0000313" key="1">
    <source>
        <dbReference type="EMBL" id="AWX74661.1"/>
    </source>
</evidence>
<organism evidence="1 2">
    <name type="scientific">Bacillus velezensis</name>
    <dbReference type="NCBI Taxonomy" id="492670"/>
    <lineage>
        <taxon>Bacteria</taxon>
        <taxon>Bacillati</taxon>
        <taxon>Bacillota</taxon>
        <taxon>Bacilli</taxon>
        <taxon>Bacillales</taxon>
        <taxon>Bacillaceae</taxon>
        <taxon>Bacillus</taxon>
        <taxon>Bacillus amyloliquefaciens group</taxon>
    </lineage>
</organism>
<gene>
    <name evidence="1" type="ORF">BVDSYZ_21695</name>
</gene>
<keyword evidence="1" id="KW-0614">Plasmid</keyword>
<sequence>MEYFLLLILVFFPFVWGSVGRGILDGLDKISDKRELPKKFNTSKKLIKEYLKIQKNLRHKKDAIVHCRNQDVNFRTLLDNIEDLLDVLSLEAPRFDFTNKNDLLVRNFPQAYFKVYIQLIRYNDSLNIIFDQLISLIYGDYDDPHIKDINALRDEVTEIIVSIRREVENIIKPYRREKNELFKVDVKHAKEIIEYEKQFIKEQRAALKNVAADNSILKLEKV</sequence>
<dbReference type="Proteomes" id="UP000250069">
    <property type="component" value="Plasmid pdsyz"/>
</dbReference>
<proteinExistence type="predicted"/>
<dbReference type="GeneID" id="75095964"/>